<feature type="compositionally biased region" description="Basic and acidic residues" evidence="2">
    <location>
        <begin position="265"/>
        <end position="275"/>
    </location>
</feature>
<dbReference type="RefSeq" id="XP_060287813.1">
    <property type="nucleotide sequence ID" value="XM_060422215.1"/>
</dbReference>
<dbReference type="EMBL" id="MU838998">
    <property type="protein sequence ID" value="KAK1771600.1"/>
    <property type="molecule type" value="Genomic_DNA"/>
</dbReference>
<dbReference type="Pfam" id="PF00010">
    <property type="entry name" value="HLH"/>
    <property type="match status" value="1"/>
</dbReference>
<dbReference type="CDD" id="cd11395">
    <property type="entry name" value="bHLHzip_SREBP_like"/>
    <property type="match status" value="1"/>
</dbReference>
<keyword evidence="5" id="KW-1185">Reference proteome</keyword>
<accession>A0AAJ0FSY9</accession>
<comment type="caution">
    <text evidence="4">The sequence shown here is derived from an EMBL/GenBank/DDBJ whole genome shotgun (WGS) entry which is preliminary data.</text>
</comment>
<name>A0AAJ0FSY9_9PEZI</name>
<dbReference type="PROSITE" id="PS50888">
    <property type="entry name" value="BHLH"/>
    <property type="match status" value="1"/>
</dbReference>
<dbReference type="Gene3D" id="4.10.280.10">
    <property type="entry name" value="Helix-loop-helix DNA-binding domain"/>
    <property type="match status" value="1"/>
</dbReference>
<dbReference type="PANTHER" id="PTHR47336:SF2">
    <property type="entry name" value="TRANSCRIPTION FACTOR HMS1-RELATED"/>
    <property type="match status" value="1"/>
</dbReference>
<organism evidence="4 5">
    <name type="scientific">Phialemonium atrogriseum</name>
    <dbReference type="NCBI Taxonomy" id="1093897"/>
    <lineage>
        <taxon>Eukaryota</taxon>
        <taxon>Fungi</taxon>
        <taxon>Dikarya</taxon>
        <taxon>Ascomycota</taxon>
        <taxon>Pezizomycotina</taxon>
        <taxon>Sordariomycetes</taxon>
        <taxon>Sordariomycetidae</taxon>
        <taxon>Cephalothecales</taxon>
        <taxon>Cephalothecaceae</taxon>
        <taxon>Phialemonium</taxon>
    </lineage>
</organism>
<gene>
    <name evidence="4" type="ORF">QBC33DRAFT_157775</name>
</gene>
<feature type="compositionally biased region" description="Low complexity" evidence="2">
    <location>
        <begin position="129"/>
        <end position="141"/>
    </location>
</feature>
<reference evidence="4" key="1">
    <citation type="submission" date="2023-06" db="EMBL/GenBank/DDBJ databases">
        <title>Genome-scale phylogeny and comparative genomics of the fungal order Sordariales.</title>
        <authorList>
            <consortium name="Lawrence Berkeley National Laboratory"/>
            <person name="Hensen N."/>
            <person name="Bonometti L."/>
            <person name="Westerberg I."/>
            <person name="Brannstrom I.O."/>
            <person name="Guillou S."/>
            <person name="Cros-Aarteil S."/>
            <person name="Calhoun S."/>
            <person name="Haridas S."/>
            <person name="Kuo A."/>
            <person name="Mondo S."/>
            <person name="Pangilinan J."/>
            <person name="Riley R."/>
            <person name="Labutti K."/>
            <person name="Andreopoulos B."/>
            <person name="Lipzen A."/>
            <person name="Chen C."/>
            <person name="Yanf M."/>
            <person name="Daum C."/>
            <person name="Ng V."/>
            <person name="Clum A."/>
            <person name="Steindorff A."/>
            <person name="Ohm R."/>
            <person name="Martin F."/>
            <person name="Silar P."/>
            <person name="Natvig D."/>
            <person name="Lalanne C."/>
            <person name="Gautier V."/>
            <person name="Ament-Velasquez S.L."/>
            <person name="Kruys A."/>
            <person name="Hutchinson M.I."/>
            <person name="Powell A.J."/>
            <person name="Barry K."/>
            <person name="Miller A.N."/>
            <person name="Grigoriev I.V."/>
            <person name="Debuchy R."/>
            <person name="Gladieux P."/>
            <person name="Thoren M.H."/>
            <person name="Johannesson H."/>
        </authorList>
    </citation>
    <scope>NUCLEOTIDE SEQUENCE</scope>
    <source>
        <strain evidence="4">8032-3</strain>
    </source>
</reference>
<proteinExistence type="predicted"/>
<keyword evidence="4" id="KW-0238">DNA-binding</keyword>
<dbReference type="GeneID" id="85305402"/>
<evidence type="ECO:0000259" key="3">
    <source>
        <dbReference type="PROSITE" id="PS50888"/>
    </source>
</evidence>
<evidence type="ECO:0000313" key="5">
    <source>
        <dbReference type="Proteomes" id="UP001244011"/>
    </source>
</evidence>
<dbReference type="InterPro" id="IPR052099">
    <property type="entry name" value="Regulatory_TF_Diverse"/>
</dbReference>
<evidence type="ECO:0000256" key="1">
    <source>
        <dbReference type="SAM" id="Coils"/>
    </source>
</evidence>
<dbReference type="GO" id="GO:0003677">
    <property type="term" value="F:DNA binding"/>
    <property type="evidence" value="ECO:0007669"/>
    <property type="project" value="UniProtKB-KW"/>
</dbReference>
<feature type="domain" description="BHLH" evidence="3">
    <location>
        <begin position="269"/>
        <end position="340"/>
    </location>
</feature>
<feature type="compositionally biased region" description="Polar residues" evidence="2">
    <location>
        <begin position="156"/>
        <end position="165"/>
    </location>
</feature>
<dbReference type="Proteomes" id="UP001244011">
    <property type="component" value="Unassembled WGS sequence"/>
</dbReference>
<keyword evidence="1" id="KW-0175">Coiled coil</keyword>
<dbReference type="SMART" id="SM00353">
    <property type="entry name" value="HLH"/>
    <property type="match status" value="1"/>
</dbReference>
<evidence type="ECO:0000313" key="4">
    <source>
        <dbReference type="EMBL" id="KAK1771600.1"/>
    </source>
</evidence>
<dbReference type="SUPFAM" id="SSF47459">
    <property type="entry name" value="HLH, helix-loop-helix DNA-binding domain"/>
    <property type="match status" value="1"/>
</dbReference>
<dbReference type="PANTHER" id="PTHR47336">
    <property type="entry name" value="TRANSCRIPTION FACTOR HMS1-RELATED"/>
    <property type="match status" value="1"/>
</dbReference>
<dbReference type="InterPro" id="IPR011598">
    <property type="entry name" value="bHLH_dom"/>
</dbReference>
<evidence type="ECO:0000256" key="2">
    <source>
        <dbReference type="SAM" id="MobiDB-lite"/>
    </source>
</evidence>
<feature type="coiled-coil region" evidence="1">
    <location>
        <begin position="330"/>
        <end position="357"/>
    </location>
</feature>
<feature type="region of interest" description="Disordered" evidence="2">
    <location>
        <begin position="113"/>
        <end position="275"/>
    </location>
</feature>
<sequence>MDVGSVSGYFTDELGLDMSKVSMSPTDAELNGGCGFDFMPWATADGDLSNLDYPPGACLDDKTSYGNFTLSGNSTSASSEYRTSSGSSLMEWPGDGCVSATSYSAAPATYSAGVRKASDPDTGHYYKTPVSPISPVSSSGPIKKRHSIGGPDDYQASESSANIASSRPAKRACSDVSEHAMRGKLKAKDTTPPSHSKAKPKAESKSKPGSKSKASKSAGKAPLTPITPGESPKAQLRTACRRPKPPSPAQSVQPIAEQDDDALTPEERRARQSHNLVEKQYRNRLNQQFESLLAVLPADNEHGPGGGIGGQVKGGAGAGDDRRLSKAEVLEMARQRITSLEQESLTLQQERNELLENVGLMRDVAARQVMGKLPGV</sequence>
<feature type="compositionally biased region" description="Basic and acidic residues" evidence="2">
    <location>
        <begin position="172"/>
        <end position="189"/>
    </location>
</feature>
<dbReference type="GO" id="GO:0046983">
    <property type="term" value="F:protein dimerization activity"/>
    <property type="evidence" value="ECO:0007669"/>
    <property type="project" value="InterPro"/>
</dbReference>
<protein>
    <submittedName>
        <fullName evidence="4">Helix-loop-helix DNA-binding domain protein</fullName>
    </submittedName>
</protein>
<dbReference type="InterPro" id="IPR036638">
    <property type="entry name" value="HLH_DNA-bd_sf"/>
</dbReference>
<dbReference type="AlphaFoldDB" id="A0AAJ0FSY9"/>